<dbReference type="Proteomes" id="UP000477311">
    <property type="component" value="Unassembled WGS sequence"/>
</dbReference>
<protein>
    <recommendedName>
        <fullName evidence="9">Protein translocase subunit SecE</fullName>
    </recommendedName>
</protein>
<keyword evidence="8 9" id="KW-0472">Membrane</keyword>
<reference evidence="10 11" key="1">
    <citation type="submission" date="2020-02" db="EMBL/GenBank/DDBJ databases">
        <title>Draft genome sequence of Limisphaera ngatamarikiensis NGM72.4T, a thermophilic Verrucomicrobia grouped in subdivision 3.</title>
        <authorList>
            <person name="Carere C.R."/>
            <person name="Steen J."/>
            <person name="Hugenholtz P."/>
            <person name="Stott M.B."/>
        </authorList>
    </citation>
    <scope>NUCLEOTIDE SEQUENCE [LARGE SCALE GENOMIC DNA]</scope>
    <source>
        <strain evidence="10 11">NGM72.4</strain>
    </source>
</reference>
<dbReference type="Gene3D" id="1.20.5.1030">
    <property type="entry name" value="Preprotein translocase secy subunit"/>
    <property type="match status" value="1"/>
</dbReference>
<dbReference type="GO" id="GO:0009306">
    <property type="term" value="P:protein secretion"/>
    <property type="evidence" value="ECO:0007669"/>
    <property type="project" value="UniProtKB-UniRule"/>
</dbReference>
<dbReference type="InterPro" id="IPR038379">
    <property type="entry name" value="SecE_sf"/>
</dbReference>
<dbReference type="InterPro" id="IPR001901">
    <property type="entry name" value="Translocase_SecE/Sec61-g"/>
</dbReference>
<dbReference type="Pfam" id="PF00584">
    <property type="entry name" value="SecE"/>
    <property type="match status" value="1"/>
</dbReference>
<keyword evidence="3 9" id="KW-1003">Cell membrane</keyword>
<dbReference type="PANTHER" id="PTHR33910:SF1">
    <property type="entry name" value="PROTEIN TRANSLOCASE SUBUNIT SECE"/>
    <property type="match status" value="1"/>
</dbReference>
<evidence type="ECO:0000256" key="4">
    <source>
        <dbReference type="ARBA" id="ARBA00022692"/>
    </source>
</evidence>
<evidence type="ECO:0000256" key="9">
    <source>
        <dbReference type="HAMAP-Rule" id="MF_00422"/>
    </source>
</evidence>
<dbReference type="GO" id="GO:0005886">
    <property type="term" value="C:plasma membrane"/>
    <property type="evidence" value="ECO:0007669"/>
    <property type="project" value="UniProtKB-SubCell"/>
</dbReference>
<comment type="similarity">
    <text evidence="9">Belongs to the SecE/SEC61-gamma family.</text>
</comment>
<evidence type="ECO:0000256" key="1">
    <source>
        <dbReference type="ARBA" id="ARBA00004370"/>
    </source>
</evidence>
<accession>A0A6M1RML7</accession>
<dbReference type="HAMAP" id="MF_00422">
    <property type="entry name" value="SecE"/>
    <property type="match status" value="1"/>
</dbReference>
<dbReference type="GO" id="GO:0043952">
    <property type="term" value="P:protein transport by the Sec complex"/>
    <property type="evidence" value="ECO:0007669"/>
    <property type="project" value="UniProtKB-UniRule"/>
</dbReference>
<evidence type="ECO:0000256" key="2">
    <source>
        <dbReference type="ARBA" id="ARBA00022448"/>
    </source>
</evidence>
<keyword evidence="2 9" id="KW-0813">Transport</keyword>
<dbReference type="PANTHER" id="PTHR33910">
    <property type="entry name" value="PROTEIN TRANSLOCASE SUBUNIT SECE"/>
    <property type="match status" value="1"/>
</dbReference>
<dbReference type="InterPro" id="IPR005807">
    <property type="entry name" value="SecE_bac"/>
</dbReference>
<evidence type="ECO:0000256" key="8">
    <source>
        <dbReference type="ARBA" id="ARBA00023136"/>
    </source>
</evidence>
<proteinExistence type="inferred from homology"/>
<gene>
    <name evidence="9 10" type="primary">secE</name>
    <name evidence="10" type="ORF">G4L39_04605</name>
</gene>
<comment type="subcellular location">
    <subcellularLocation>
        <location evidence="9">Cell membrane</location>
        <topology evidence="9">Single-pass membrane protein</topology>
    </subcellularLocation>
    <subcellularLocation>
        <location evidence="1">Membrane</location>
    </subcellularLocation>
</comment>
<feature type="transmembrane region" description="Helical" evidence="9">
    <location>
        <begin position="31"/>
        <end position="55"/>
    </location>
</feature>
<comment type="caution">
    <text evidence="10">The sequence shown here is derived from an EMBL/GenBank/DDBJ whole genome shotgun (WGS) entry which is preliminary data.</text>
</comment>
<dbReference type="GO" id="GO:0006605">
    <property type="term" value="P:protein targeting"/>
    <property type="evidence" value="ECO:0007669"/>
    <property type="project" value="UniProtKB-UniRule"/>
</dbReference>
<evidence type="ECO:0000313" key="11">
    <source>
        <dbReference type="Proteomes" id="UP000477311"/>
    </source>
</evidence>
<keyword evidence="11" id="KW-1185">Reference proteome</keyword>
<comment type="subunit">
    <text evidence="9">Component of the Sec protein translocase complex. Heterotrimer consisting of SecY, SecE and SecG subunits. The heterotrimers can form oligomers, although 1 heterotrimer is thought to be able to translocate proteins. Interacts with the ribosome. Interacts with SecDF, and other proteins may be involved. Interacts with SecA.</text>
</comment>
<keyword evidence="7 9" id="KW-0811">Translocation</keyword>
<evidence type="ECO:0000313" key="10">
    <source>
        <dbReference type="EMBL" id="NGO38677.1"/>
    </source>
</evidence>
<evidence type="ECO:0000256" key="7">
    <source>
        <dbReference type="ARBA" id="ARBA00023010"/>
    </source>
</evidence>
<keyword evidence="6 9" id="KW-1133">Transmembrane helix</keyword>
<dbReference type="GO" id="GO:0065002">
    <property type="term" value="P:intracellular protein transmembrane transport"/>
    <property type="evidence" value="ECO:0007669"/>
    <property type="project" value="UniProtKB-UniRule"/>
</dbReference>
<evidence type="ECO:0000256" key="3">
    <source>
        <dbReference type="ARBA" id="ARBA00022475"/>
    </source>
</evidence>
<dbReference type="GO" id="GO:0008320">
    <property type="term" value="F:protein transmembrane transporter activity"/>
    <property type="evidence" value="ECO:0007669"/>
    <property type="project" value="UniProtKB-UniRule"/>
</dbReference>
<keyword evidence="5 9" id="KW-0653">Protein transport</keyword>
<organism evidence="10 11">
    <name type="scientific">Limisphaera ngatamarikiensis</name>
    <dbReference type="NCBI Taxonomy" id="1324935"/>
    <lineage>
        <taxon>Bacteria</taxon>
        <taxon>Pseudomonadati</taxon>
        <taxon>Verrucomicrobiota</taxon>
        <taxon>Verrucomicrobiia</taxon>
        <taxon>Limisphaerales</taxon>
        <taxon>Limisphaeraceae</taxon>
        <taxon>Limisphaera</taxon>
    </lineage>
</organism>
<dbReference type="EMBL" id="JAAKYA010000027">
    <property type="protein sequence ID" value="NGO38677.1"/>
    <property type="molecule type" value="Genomic_DNA"/>
</dbReference>
<dbReference type="AlphaFoldDB" id="A0A6M1RML7"/>
<keyword evidence="4 9" id="KW-0812">Transmembrane</keyword>
<name>A0A6M1RML7_9BACT</name>
<evidence type="ECO:0000256" key="6">
    <source>
        <dbReference type="ARBA" id="ARBA00022989"/>
    </source>
</evidence>
<dbReference type="NCBIfam" id="TIGR00964">
    <property type="entry name" value="secE_bact"/>
    <property type="match status" value="1"/>
</dbReference>
<sequence>MARFANYLKETREELRKCTWPTWEELKGSTAVVMVATLLLGLFTALVDLVFAMFARHIMG</sequence>
<evidence type="ECO:0000256" key="5">
    <source>
        <dbReference type="ARBA" id="ARBA00022927"/>
    </source>
</evidence>
<comment type="function">
    <text evidence="9">Essential subunit of the Sec protein translocation channel SecYEG. Clamps together the 2 halves of SecY. May contact the channel plug during translocation.</text>
</comment>